<accession>A0A6A6JZC0</accession>
<dbReference type="RefSeq" id="XP_033659092.1">
    <property type="nucleotide sequence ID" value="XM_033794730.1"/>
</dbReference>
<evidence type="ECO:0000313" key="2">
    <source>
        <dbReference type="EMBL" id="KAF2281555.1"/>
    </source>
</evidence>
<proteinExistence type="predicted"/>
<keyword evidence="3" id="KW-1185">Reference proteome</keyword>
<protein>
    <submittedName>
        <fullName evidence="2">Uncharacterized protein</fullName>
    </submittedName>
</protein>
<reference evidence="2" key="1">
    <citation type="journal article" date="2020" name="Stud. Mycol.">
        <title>101 Dothideomycetes genomes: a test case for predicting lifestyles and emergence of pathogens.</title>
        <authorList>
            <person name="Haridas S."/>
            <person name="Albert R."/>
            <person name="Binder M."/>
            <person name="Bloem J."/>
            <person name="Labutti K."/>
            <person name="Salamov A."/>
            <person name="Andreopoulos B."/>
            <person name="Baker S."/>
            <person name="Barry K."/>
            <person name="Bills G."/>
            <person name="Bluhm B."/>
            <person name="Cannon C."/>
            <person name="Castanera R."/>
            <person name="Culley D."/>
            <person name="Daum C."/>
            <person name="Ezra D."/>
            <person name="Gonzalez J."/>
            <person name="Henrissat B."/>
            <person name="Kuo A."/>
            <person name="Liang C."/>
            <person name="Lipzen A."/>
            <person name="Lutzoni F."/>
            <person name="Magnuson J."/>
            <person name="Mondo S."/>
            <person name="Nolan M."/>
            <person name="Ohm R."/>
            <person name="Pangilinan J."/>
            <person name="Park H.-J."/>
            <person name="Ramirez L."/>
            <person name="Alfaro M."/>
            <person name="Sun H."/>
            <person name="Tritt A."/>
            <person name="Yoshinaga Y."/>
            <person name="Zwiers L.-H."/>
            <person name="Turgeon B."/>
            <person name="Goodwin S."/>
            <person name="Spatafora J."/>
            <person name="Crous P."/>
            <person name="Grigoriev I."/>
        </authorList>
    </citation>
    <scope>NUCLEOTIDE SEQUENCE</scope>
    <source>
        <strain evidence="2">CBS 379.55</strain>
    </source>
</reference>
<dbReference type="GeneID" id="54547905"/>
<dbReference type="EMBL" id="ML986484">
    <property type="protein sequence ID" value="KAF2281555.1"/>
    <property type="molecule type" value="Genomic_DNA"/>
</dbReference>
<name>A0A6A6JZC0_WESOR</name>
<dbReference type="Proteomes" id="UP000800097">
    <property type="component" value="Unassembled WGS sequence"/>
</dbReference>
<organism evidence="2 3">
    <name type="scientific">Westerdykella ornata</name>
    <dbReference type="NCBI Taxonomy" id="318751"/>
    <lineage>
        <taxon>Eukaryota</taxon>
        <taxon>Fungi</taxon>
        <taxon>Dikarya</taxon>
        <taxon>Ascomycota</taxon>
        <taxon>Pezizomycotina</taxon>
        <taxon>Dothideomycetes</taxon>
        <taxon>Pleosporomycetidae</taxon>
        <taxon>Pleosporales</taxon>
        <taxon>Sporormiaceae</taxon>
        <taxon>Westerdykella</taxon>
    </lineage>
</organism>
<evidence type="ECO:0000313" key="3">
    <source>
        <dbReference type="Proteomes" id="UP000800097"/>
    </source>
</evidence>
<sequence>MWLLGHSMGSIVDGWAVGRARWQEGKHGLACWALAIHSALRATGLVRPTRKKGRGANEPFLLFPCPEAARQLATGNRIITAGSCLPSLPFPSSLLSLSPPSLFPPPSSLLSLFLISTSSLAGCRGRRCSHRPIFRRPPCACSVPRCAEILVRGFLHASSVIHFPTRGLTQHNRSASSVIPRCFPPLAAAGSTVVLAILRRFIVPLSRFTRVTSASSDHHQPPHRHDSHHPTRRSFSAT</sequence>
<gene>
    <name evidence="2" type="ORF">EI97DRAFT_32880</name>
</gene>
<evidence type="ECO:0000256" key="1">
    <source>
        <dbReference type="SAM" id="MobiDB-lite"/>
    </source>
</evidence>
<dbReference type="AlphaFoldDB" id="A0A6A6JZC0"/>
<feature type="region of interest" description="Disordered" evidence="1">
    <location>
        <begin position="213"/>
        <end position="238"/>
    </location>
</feature>